<sequence>MGYATEVVNPNKLSSDDLVIVFIGQTGSGKSHIIDTLLGQTGQRTGSSLASSTKKLSAIRLKKHEVHGDRLIFVDTPGFDDTLKSDKEGPAVVIDWIRNNPNITLAGTVYSHKINVNRMGATSNRSLRRMSDLCPDKKKVALVTTMWDQISRREDGLKREESLNDTYWKPLLDKGATVHRFENNSQSAWSIINGILGQGSQELEDRLRDWEDFGKDLNRITAEGELSRNIDAIISSDISQFQPPKCLKGSNVDQ</sequence>
<keyword evidence="3" id="KW-1185">Reference proteome</keyword>
<dbReference type="InterPro" id="IPR027417">
    <property type="entry name" value="P-loop_NTPase"/>
</dbReference>
<dbReference type="Proteomes" id="UP000053424">
    <property type="component" value="Unassembled WGS sequence"/>
</dbReference>
<reference evidence="3" key="2">
    <citation type="submission" date="2015-01" db="EMBL/GenBank/DDBJ databases">
        <title>Evolutionary Origins and Diversification of the Mycorrhizal Mutualists.</title>
        <authorList>
            <consortium name="DOE Joint Genome Institute"/>
            <consortium name="Mycorrhizal Genomics Consortium"/>
            <person name="Kohler A."/>
            <person name="Kuo A."/>
            <person name="Nagy L.G."/>
            <person name="Floudas D."/>
            <person name="Copeland A."/>
            <person name="Barry K.W."/>
            <person name="Cichocki N."/>
            <person name="Veneault-Fourrey C."/>
            <person name="LaButti K."/>
            <person name="Lindquist E.A."/>
            <person name="Lipzen A."/>
            <person name="Lundell T."/>
            <person name="Morin E."/>
            <person name="Murat C."/>
            <person name="Riley R."/>
            <person name="Ohm R."/>
            <person name="Sun H."/>
            <person name="Tunlid A."/>
            <person name="Henrissat B."/>
            <person name="Grigoriev I.V."/>
            <person name="Hibbett D.S."/>
            <person name="Martin F."/>
        </authorList>
    </citation>
    <scope>NUCLEOTIDE SEQUENCE [LARGE SCALE GENOMIC DNA]</scope>
    <source>
        <strain evidence="3">h7</strain>
    </source>
</reference>
<evidence type="ECO:0000259" key="1">
    <source>
        <dbReference type="Pfam" id="PF01926"/>
    </source>
</evidence>
<dbReference type="AlphaFoldDB" id="A0A0C3D0X8"/>
<dbReference type="InterPro" id="IPR006073">
    <property type="entry name" value="GTP-bd"/>
</dbReference>
<evidence type="ECO:0000313" key="2">
    <source>
        <dbReference type="EMBL" id="KIM49766.1"/>
    </source>
</evidence>
<dbReference type="STRING" id="686832.A0A0C3D0X8"/>
<dbReference type="HOGENOM" id="CLU_018003_0_1_1"/>
<feature type="domain" description="G" evidence="1">
    <location>
        <begin position="20"/>
        <end position="88"/>
    </location>
</feature>
<dbReference type="Pfam" id="PF01926">
    <property type="entry name" value="MMR_HSR1"/>
    <property type="match status" value="1"/>
</dbReference>
<accession>A0A0C3D0X8</accession>
<name>A0A0C3D0X8_HEBCY</name>
<reference evidence="2 3" key="1">
    <citation type="submission" date="2014-04" db="EMBL/GenBank/DDBJ databases">
        <authorList>
            <consortium name="DOE Joint Genome Institute"/>
            <person name="Kuo A."/>
            <person name="Gay G."/>
            <person name="Dore J."/>
            <person name="Kohler A."/>
            <person name="Nagy L.G."/>
            <person name="Floudas D."/>
            <person name="Copeland A."/>
            <person name="Barry K.W."/>
            <person name="Cichocki N."/>
            <person name="Veneault-Fourrey C."/>
            <person name="LaButti K."/>
            <person name="Lindquist E.A."/>
            <person name="Lipzen A."/>
            <person name="Lundell T."/>
            <person name="Morin E."/>
            <person name="Murat C."/>
            <person name="Sun H."/>
            <person name="Tunlid A."/>
            <person name="Henrissat B."/>
            <person name="Grigoriev I.V."/>
            <person name="Hibbett D.S."/>
            <person name="Martin F."/>
            <person name="Nordberg H.P."/>
            <person name="Cantor M.N."/>
            <person name="Hua S.X."/>
        </authorList>
    </citation>
    <scope>NUCLEOTIDE SEQUENCE [LARGE SCALE GENOMIC DNA]</scope>
    <source>
        <strain evidence="3">h7</strain>
    </source>
</reference>
<evidence type="ECO:0000313" key="3">
    <source>
        <dbReference type="Proteomes" id="UP000053424"/>
    </source>
</evidence>
<protein>
    <recommendedName>
        <fullName evidence="1">G domain-containing protein</fullName>
    </recommendedName>
</protein>
<dbReference type="Gene3D" id="3.40.50.300">
    <property type="entry name" value="P-loop containing nucleotide triphosphate hydrolases"/>
    <property type="match status" value="1"/>
</dbReference>
<dbReference type="OrthoDB" id="8954335at2759"/>
<organism evidence="2 3">
    <name type="scientific">Hebeloma cylindrosporum</name>
    <dbReference type="NCBI Taxonomy" id="76867"/>
    <lineage>
        <taxon>Eukaryota</taxon>
        <taxon>Fungi</taxon>
        <taxon>Dikarya</taxon>
        <taxon>Basidiomycota</taxon>
        <taxon>Agaricomycotina</taxon>
        <taxon>Agaricomycetes</taxon>
        <taxon>Agaricomycetidae</taxon>
        <taxon>Agaricales</taxon>
        <taxon>Agaricineae</taxon>
        <taxon>Hymenogastraceae</taxon>
        <taxon>Hebeloma</taxon>
    </lineage>
</organism>
<dbReference type="SUPFAM" id="SSF52540">
    <property type="entry name" value="P-loop containing nucleoside triphosphate hydrolases"/>
    <property type="match status" value="1"/>
</dbReference>
<proteinExistence type="predicted"/>
<gene>
    <name evidence="2" type="ORF">M413DRAFT_115814</name>
</gene>
<dbReference type="GO" id="GO:0005525">
    <property type="term" value="F:GTP binding"/>
    <property type="evidence" value="ECO:0007669"/>
    <property type="project" value="InterPro"/>
</dbReference>
<dbReference type="EMBL" id="KN831768">
    <property type="protein sequence ID" value="KIM49766.1"/>
    <property type="molecule type" value="Genomic_DNA"/>
</dbReference>